<gene>
    <name evidence="9" type="primary">kdgT_1</name>
    <name evidence="9" type="ORF">SDC9_34897</name>
</gene>
<keyword evidence="2" id="KW-1003">Cell membrane</keyword>
<feature type="transmembrane region" description="Helical" evidence="8">
    <location>
        <begin position="41"/>
        <end position="65"/>
    </location>
</feature>
<evidence type="ECO:0000256" key="1">
    <source>
        <dbReference type="ARBA" id="ARBA00022448"/>
    </source>
</evidence>
<keyword evidence="3" id="KW-0762">Sugar transport</keyword>
<feature type="transmembrane region" description="Helical" evidence="8">
    <location>
        <begin position="162"/>
        <end position="183"/>
    </location>
</feature>
<feature type="transmembrane region" description="Helical" evidence="8">
    <location>
        <begin position="190"/>
        <end position="212"/>
    </location>
</feature>
<evidence type="ECO:0000256" key="2">
    <source>
        <dbReference type="ARBA" id="ARBA00022475"/>
    </source>
</evidence>
<evidence type="ECO:0000256" key="5">
    <source>
        <dbReference type="ARBA" id="ARBA00022847"/>
    </source>
</evidence>
<keyword evidence="5" id="KW-0769">Symport</keyword>
<feature type="transmembrane region" description="Helical" evidence="8">
    <location>
        <begin position="77"/>
        <end position="97"/>
    </location>
</feature>
<evidence type="ECO:0000256" key="7">
    <source>
        <dbReference type="ARBA" id="ARBA00023136"/>
    </source>
</evidence>
<evidence type="ECO:0000256" key="6">
    <source>
        <dbReference type="ARBA" id="ARBA00022989"/>
    </source>
</evidence>
<dbReference type="EMBL" id="VSSQ01000267">
    <property type="protein sequence ID" value="MPL88868.1"/>
    <property type="molecule type" value="Genomic_DNA"/>
</dbReference>
<evidence type="ECO:0000313" key="9">
    <source>
        <dbReference type="EMBL" id="MPL88868.1"/>
    </source>
</evidence>
<feature type="transmembrane region" description="Helical" evidence="8">
    <location>
        <begin position="284"/>
        <end position="306"/>
    </location>
</feature>
<feature type="transmembrane region" description="Helical" evidence="8">
    <location>
        <begin position="218"/>
        <end position="239"/>
    </location>
</feature>
<proteinExistence type="predicted"/>
<evidence type="ECO:0000256" key="3">
    <source>
        <dbReference type="ARBA" id="ARBA00022597"/>
    </source>
</evidence>
<evidence type="ECO:0000256" key="4">
    <source>
        <dbReference type="ARBA" id="ARBA00022692"/>
    </source>
</evidence>
<dbReference type="Pfam" id="PF03812">
    <property type="entry name" value="KdgT"/>
    <property type="match status" value="1"/>
</dbReference>
<keyword evidence="6 8" id="KW-1133">Transmembrane helix</keyword>
<dbReference type="GO" id="GO:0015649">
    <property type="term" value="F:2-keto-3-deoxygluconate:proton symporter activity"/>
    <property type="evidence" value="ECO:0007669"/>
    <property type="project" value="InterPro"/>
</dbReference>
<feature type="transmembrane region" description="Helical" evidence="8">
    <location>
        <begin position="251"/>
        <end position="272"/>
    </location>
</feature>
<organism evidence="9">
    <name type="scientific">bioreactor metagenome</name>
    <dbReference type="NCBI Taxonomy" id="1076179"/>
    <lineage>
        <taxon>unclassified sequences</taxon>
        <taxon>metagenomes</taxon>
        <taxon>ecological metagenomes</taxon>
    </lineage>
</organism>
<dbReference type="InterPro" id="IPR004684">
    <property type="entry name" value="2keto-3dGluconate_permease"/>
</dbReference>
<name>A0A644VC09_9ZZZZ</name>
<comment type="caution">
    <text evidence="9">The sequence shown here is derived from an EMBL/GenBank/DDBJ whole genome shotgun (WGS) entry which is preliminary data.</text>
</comment>
<keyword evidence="4 8" id="KW-0812">Transmembrane</keyword>
<feature type="transmembrane region" description="Helical" evidence="8">
    <location>
        <begin position="12"/>
        <end position="29"/>
    </location>
</feature>
<keyword evidence="7 8" id="KW-0472">Membrane</keyword>
<sequence>MKILERVKKVPAGVMVVPMVIGSLINTFIPEVVRIGSFTTATFTSVGAATAIGIQLFALGTMLQLRDMPKVLKRGGLLLFSKFLIGAIIGIAVGKMFGKEGLMGLTTLAIISSVTNSNGSVFLALMSEYGDETDCASMALLTINDGPFLTLVAMGASGLANIPLVALIAAVGPLVIGMILGNLDKDIQKFLAPAGTILIPFVGFCLGAGIKITNLAKGGIGGILLGLICCFVGGAFILLCDRLIGGRPGYAAWGVATTAGNAVAVPAAVALVDPAWAAYEPIATAQVAAAAVLTALIVPFITSWWAKKYGCPKFPLPGQDFSKESVI</sequence>
<dbReference type="GO" id="GO:0016020">
    <property type="term" value="C:membrane"/>
    <property type="evidence" value="ECO:0007669"/>
    <property type="project" value="InterPro"/>
</dbReference>
<accession>A0A644VC09</accession>
<dbReference type="AlphaFoldDB" id="A0A644VC09"/>
<protein>
    <submittedName>
        <fullName evidence="9">2-keto-3-deoxygluconate permease</fullName>
    </submittedName>
</protein>
<reference evidence="9" key="1">
    <citation type="submission" date="2019-08" db="EMBL/GenBank/DDBJ databases">
        <authorList>
            <person name="Kucharzyk K."/>
            <person name="Murdoch R.W."/>
            <person name="Higgins S."/>
            <person name="Loffler F."/>
        </authorList>
    </citation>
    <scope>NUCLEOTIDE SEQUENCE</scope>
</reference>
<evidence type="ECO:0000256" key="8">
    <source>
        <dbReference type="SAM" id="Phobius"/>
    </source>
</evidence>
<keyword evidence="1" id="KW-0813">Transport</keyword>